<dbReference type="AlphaFoldDB" id="A0A1H4DAW1"/>
<dbReference type="Pfam" id="PF20306">
    <property type="entry name" value="Sp-DndD"/>
    <property type="match status" value="1"/>
</dbReference>
<protein>
    <submittedName>
        <fullName evidence="1">Uncharacterized protein</fullName>
    </submittedName>
</protein>
<dbReference type="OrthoDB" id="1075707at2"/>
<reference evidence="1 2" key="1">
    <citation type="submission" date="2016-10" db="EMBL/GenBank/DDBJ databases">
        <authorList>
            <person name="de Groot N.N."/>
        </authorList>
    </citation>
    <scope>NUCLEOTIDE SEQUENCE [LARGE SCALE GENOMIC DNA]</scope>
    <source>
        <strain evidence="1 2">D31d</strain>
    </source>
</reference>
<dbReference type="InterPro" id="IPR046882">
    <property type="entry name" value="Sp-DndD"/>
</dbReference>
<accession>A0A1H4DAW1</accession>
<evidence type="ECO:0000313" key="2">
    <source>
        <dbReference type="Proteomes" id="UP000182257"/>
    </source>
</evidence>
<name>A0A1H4DAW1_XYLRU</name>
<dbReference type="EMBL" id="FNRF01000004">
    <property type="protein sequence ID" value="SEA69854.1"/>
    <property type="molecule type" value="Genomic_DNA"/>
</dbReference>
<proteinExistence type="predicted"/>
<sequence length="71" mass="8390">MKKGLDRAFLEYGIRKPDLEVITELCEKHELNADWVKDQLLSQYHKEKVDRIEMDDSTTESVINKALQNIR</sequence>
<dbReference type="RefSeq" id="WP_074761592.1">
    <property type="nucleotide sequence ID" value="NZ_FNRF01000004.1"/>
</dbReference>
<organism evidence="1 2">
    <name type="scientific">Xylanibacter ruminicola</name>
    <name type="common">Prevotella ruminicola</name>
    <dbReference type="NCBI Taxonomy" id="839"/>
    <lineage>
        <taxon>Bacteria</taxon>
        <taxon>Pseudomonadati</taxon>
        <taxon>Bacteroidota</taxon>
        <taxon>Bacteroidia</taxon>
        <taxon>Bacteroidales</taxon>
        <taxon>Prevotellaceae</taxon>
        <taxon>Xylanibacter</taxon>
    </lineage>
</organism>
<dbReference type="Proteomes" id="UP000182257">
    <property type="component" value="Unassembled WGS sequence"/>
</dbReference>
<evidence type="ECO:0000313" key="1">
    <source>
        <dbReference type="EMBL" id="SEA69854.1"/>
    </source>
</evidence>
<gene>
    <name evidence="1" type="ORF">SAMN05216462_2220</name>
</gene>